<accession>A0A9W3CE60</accession>
<dbReference type="Proteomes" id="UP000504610">
    <property type="component" value="Chromosome 9"/>
</dbReference>
<reference evidence="2 3" key="2">
    <citation type="submission" date="2025-04" db="UniProtKB">
        <authorList>
            <consortium name="RefSeq"/>
        </authorList>
    </citation>
    <scope>IDENTIFICATION</scope>
    <source>
        <tissue evidence="2 3">Leaf</tissue>
    </source>
</reference>
<evidence type="ECO:0000313" key="1">
    <source>
        <dbReference type="Proteomes" id="UP000504610"/>
    </source>
</evidence>
<organism evidence="1 3">
    <name type="scientific">Raphanus sativus</name>
    <name type="common">Radish</name>
    <name type="synonym">Raphanus raphanistrum var. sativus</name>
    <dbReference type="NCBI Taxonomy" id="3726"/>
    <lineage>
        <taxon>Eukaryota</taxon>
        <taxon>Viridiplantae</taxon>
        <taxon>Streptophyta</taxon>
        <taxon>Embryophyta</taxon>
        <taxon>Tracheophyta</taxon>
        <taxon>Spermatophyta</taxon>
        <taxon>Magnoliopsida</taxon>
        <taxon>eudicotyledons</taxon>
        <taxon>Gunneridae</taxon>
        <taxon>Pentapetalae</taxon>
        <taxon>rosids</taxon>
        <taxon>malvids</taxon>
        <taxon>Brassicales</taxon>
        <taxon>Brassicaceae</taxon>
        <taxon>Brassiceae</taxon>
        <taxon>Raphanus</taxon>
    </lineage>
</organism>
<sequence>MLLDFIPSGFKLLGFELSSYRARTVNYFVSDVLFGLGDLKRRVTGFKPTPIFVVIQELKQFPFSQDTWEHVRINGKVEVIDASNSDQTKLQEKASFANSLKSRLMYICPAPGTPYNNEQPNQEGH</sequence>
<dbReference type="RefSeq" id="XP_056849725.1">
    <property type="nucleotide sequence ID" value="XM_056993745.1"/>
</dbReference>
<dbReference type="OrthoDB" id="434253at2759"/>
<keyword evidence="1" id="KW-1185">Reference proteome</keyword>
<dbReference type="InterPro" id="IPR012349">
    <property type="entry name" value="Split_barrel_FMN-bd"/>
</dbReference>
<proteinExistence type="predicted"/>
<evidence type="ECO:0000313" key="3">
    <source>
        <dbReference type="RefSeq" id="XP_056849726.1"/>
    </source>
</evidence>
<dbReference type="RefSeq" id="XP_056849726.1">
    <property type="nucleotide sequence ID" value="XM_056993746.1"/>
</dbReference>
<protein>
    <submittedName>
        <fullName evidence="2 3">Pyridoxine/pyridoxamine 5'-phosphate oxidase 2-like isoform X1</fullName>
    </submittedName>
</protein>
<dbReference type="AlphaFoldDB" id="A0A9W3CE60"/>
<gene>
    <name evidence="2 3" type="primary">LOC108824098</name>
</gene>
<name>A0A9W3CE60_RAPSA</name>
<reference evidence="1" key="1">
    <citation type="journal article" date="2019" name="Database">
        <title>The radish genome database (RadishGD): an integrated information resource for radish genomics.</title>
        <authorList>
            <person name="Yu H.J."/>
            <person name="Baek S."/>
            <person name="Lee Y.J."/>
            <person name="Cho A."/>
            <person name="Mun J.H."/>
        </authorList>
    </citation>
    <scope>NUCLEOTIDE SEQUENCE [LARGE SCALE GENOMIC DNA]</scope>
    <source>
        <strain evidence="1">cv. WK10039</strain>
    </source>
</reference>
<dbReference type="Gene3D" id="2.30.110.10">
    <property type="entry name" value="Electron Transport, Fmn-binding Protein, Chain A"/>
    <property type="match status" value="1"/>
</dbReference>
<evidence type="ECO:0000313" key="2">
    <source>
        <dbReference type="RefSeq" id="XP_056849725.1"/>
    </source>
</evidence>
<dbReference type="GeneID" id="108824098"/>